<dbReference type="InterPro" id="IPR001752">
    <property type="entry name" value="Kinesin_motor_dom"/>
</dbReference>
<accession>A0A448WTU0</accession>
<keyword evidence="6" id="KW-0175">Coiled coil</keyword>
<dbReference type="PANTHER" id="PTHR47968:SF76">
    <property type="entry name" value="KINESIN-LIKE PROTEIN"/>
    <property type="match status" value="1"/>
</dbReference>
<gene>
    <name evidence="12" type="ORF">PXEA_LOCUS13499</name>
</gene>
<evidence type="ECO:0000256" key="6">
    <source>
        <dbReference type="ARBA" id="ARBA00023054"/>
    </source>
</evidence>
<evidence type="ECO:0000256" key="4">
    <source>
        <dbReference type="ARBA" id="ARBA00022741"/>
    </source>
</evidence>
<dbReference type="Proteomes" id="UP000784294">
    <property type="component" value="Unassembled WGS sequence"/>
</dbReference>
<dbReference type="InterPro" id="IPR027417">
    <property type="entry name" value="P-loop_NTPase"/>
</dbReference>
<keyword evidence="3 10" id="KW-0493">Microtubule</keyword>
<keyword evidence="5 9" id="KW-0067">ATP-binding</keyword>
<dbReference type="OrthoDB" id="3176171at2759"/>
<dbReference type="PANTHER" id="PTHR47968">
    <property type="entry name" value="CENTROMERE PROTEIN E"/>
    <property type="match status" value="1"/>
</dbReference>
<dbReference type="GO" id="GO:0005874">
    <property type="term" value="C:microtubule"/>
    <property type="evidence" value="ECO:0007669"/>
    <property type="project" value="UniProtKB-KW"/>
</dbReference>
<evidence type="ECO:0000256" key="7">
    <source>
        <dbReference type="ARBA" id="ARBA00023175"/>
    </source>
</evidence>
<dbReference type="PRINTS" id="PR00380">
    <property type="entry name" value="KINESINHEAVY"/>
</dbReference>
<dbReference type="SUPFAM" id="SSF52540">
    <property type="entry name" value="P-loop containing nucleoside triphosphate hydrolases"/>
    <property type="match status" value="1"/>
</dbReference>
<evidence type="ECO:0000256" key="3">
    <source>
        <dbReference type="ARBA" id="ARBA00022701"/>
    </source>
</evidence>
<evidence type="ECO:0000256" key="9">
    <source>
        <dbReference type="PROSITE-ProRule" id="PRU00283"/>
    </source>
</evidence>
<evidence type="ECO:0000313" key="12">
    <source>
        <dbReference type="EMBL" id="VEL20059.1"/>
    </source>
</evidence>
<evidence type="ECO:0000256" key="5">
    <source>
        <dbReference type="ARBA" id="ARBA00022840"/>
    </source>
</evidence>
<dbReference type="InterPro" id="IPR019821">
    <property type="entry name" value="Kinesin_motor_CS"/>
</dbReference>
<keyword evidence="8" id="KW-0206">Cytoskeleton</keyword>
<keyword evidence="7 9" id="KW-0505">Motor protein</keyword>
<evidence type="ECO:0000256" key="2">
    <source>
        <dbReference type="ARBA" id="ARBA00022490"/>
    </source>
</evidence>
<sequence length="279" mass="31975">MIKPDKSESVKVVIRCRPMNKKESDAGYHRCVFLDVPKGMIELKNPTSKANDVNRHFTFDAQLDLYEETFRDLIQSVLEGFNGTIFAYGQTGTGKTFTIQGLKDDLELRGVIPNSFQHIFGHIANSKDAQYLVRSSYMEIYKEELRDLLNKDTTKSLEIKEKPDSGIYVKLFFALGFIICTYKKHKRNRKSYEYWLSKSLCWVGSCLSTWSPMKNFPSDSATNMNEHSSRSHAIFIITIESSEKGDDGKNHIHVGKLNLVDLAGSERQSKTQAEVRKYF</sequence>
<reference evidence="12" key="1">
    <citation type="submission" date="2018-11" db="EMBL/GenBank/DDBJ databases">
        <authorList>
            <consortium name="Pathogen Informatics"/>
        </authorList>
    </citation>
    <scope>NUCLEOTIDE SEQUENCE</scope>
</reference>
<dbReference type="Pfam" id="PF00225">
    <property type="entry name" value="Kinesin"/>
    <property type="match status" value="2"/>
</dbReference>
<dbReference type="GO" id="GO:0005737">
    <property type="term" value="C:cytoplasm"/>
    <property type="evidence" value="ECO:0007669"/>
    <property type="project" value="UniProtKB-ARBA"/>
</dbReference>
<comment type="similarity">
    <text evidence="9 10">Belongs to the TRAFAC class myosin-kinesin ATPase superfamily. Kinesin family.</text>
</comment>
<protein>
    <recommendedName>
        <fullName evidence="10">Kinesin-like protein</fullName>
    </recommendedName>
</protein>
<dbReference type="PROSITE" id="PS50067">
    <property type="entry name" value="KINESIN_MOTOR_2"/>
    <property type="match status" value="1"/>
</dbReference>
<name>A0A448WTU0_9PLAT</name>
<dbReference type="EMBL" id="CAAALY010044534">
    <property type="protein sequence ID" value="VEL20059.1"/>
    <property type="molecule type" value="Genomic_DNA"/>
</dbReference>
<dbReference type="GO" id="GO:0000278">
    <property type="term" value="P:mitotic cell cycle"/>
    <property type="evidence" value="ECO:0007669"/>
    <property type="project" value="TreeGrafter"/>
</dbReference>
<evidence type="ECO:0000259" key="11">
    <source>
        <dbReference type="PROSITE" id="PS50067"/>
    </source>
</evidence>
<keyword evidence="2" id="KW-0963">Cytoplasm</keyword>
<dbReference type="GO" id="GO:0008017">
    <property type="term" value="F:microtubule binding"/>
    <property type="evidence" value="ECO:0007669"/>
    <property type="project" value="InterPro"/>
</dbReference>
<comment type="subcellular location">
    <subcellularLocation>
        <location evidence="1">Cytoplasm</location>
        <location evidence="1">Cytoskeleton</location>
    </subcellularLocation>
</comment>
<evidence type="ECO:0000256" key="8">
    <source>
        <dbReference type="ARBA" id="ARBA00023212"/>
    </source>
</evidence>
<dbReference type="PROSITE" id="PS00411">
    <property type="entry name" value="KINESIN_MOTOR_1"/>
    <property type="match status" value="1"/>
</dbReference>
<keyword evidence="13" id="KW-1185">Reference proteome</keyword>
<dbReference type="InterPro" id="IPR036961">
    <property type="entry name" value="Kinesin_motor_dom_sf"/>
</dbReference>
<dbReference type="GO" id="GO:0003777">
    <property type="term" value="F:microtubule motor activity"/>
    <property type="evidence" value="ECO:0007669"/>
    <property type="project" value="InterPro"/>
</dbReference>
<dbReference type="InterPro" id="IPR027640">
    <property type="entry name" value="Kinesin-like_fam"/>
</dbReference>
<keyword evidence="4 9" id="KW-0547">Nucleotide-binding</keyword>
<dbReference type="AlphaFoldDB" id="A0A448WTU0"/>
<dbReference type="SMART" id="SM00129">
    <property type="entry name" value="KISc"/>
    <property type="match status" value="1"/>
</dbReference>
<evidence type="ECO:0000313" key="13">
    <source>
        <dbReference type="Proteomes" id="UP000784294"/>
    </source>
</evidence>
<feature type="binding site" evidence="9">
    <location>
        <begin position="89"/>
        <end position="96"/>
    </location>
    <ligand>
        <name>ATP</name>
        <dbReference type="ChEBI" id="CHEBI:30616"/>
    </ligand>
</feature>
<dbReference type="GO" id="GO:0005524">
    <property type="term" value="F:ATP binding"/>
    <property type="evidence" value="ECO:0007669"/>
    <property type="project" value="UniProtKB-UniRule"/>
</dbReference>
<evidence type="ECO:0000256" key="10">
    <source>
        <dbReference type="RuleBase" id="RU000394"/>
    </source>
</evidence>
<organism evidence="12 13">
    <name type="scientific">Protopolystoma xenopodis</name>
    <dbReference type="NCBI Taxonomy" id="117903"/>
    <lineage>
        <taxon>Eukaryota</taxon>
        <taxon>Metazoa</taxon>
        <taxon>Spiralia</taxon>
        <taxon>Lophotrochozoa</taxon>
        <taxon>Platyhelminthes</taxon>
        <taxon>Monogenea</taxon>
        <taxon>Polyopisthocotylea</taxon>
        <taxon>Polystomatidea</taxon>
        <taxon>Polystomatidae</taxon>
        <taxon>Protopolystoma</taxon>
    </lineage>
</organism>
<dbReference type="Gene3D" id="3.40.850.10">
    <property type="entry name" value="Kinesin motor domain"/>
    <property type="match status" value="2"/>
</dbReference>
<comment type="caution">
    <text evidence="12">The sequence shown here is derived from an EMBL/GenBank/DDBJ whole genome shotgun (WGS) entry which is preliminary data.</text>
</comment>
<proteinExistence type="inferred from homology"/>
<feature type="domain" description="Kinesin motor" evidence="11">
    <location>
        <begin position="9"/>
        <end position="279"/>
    </location>
</feature>
<evidence type="ECO:0000256" key="1">
    <source>
        <dbReference type="ARBA" id="ARBA00004245"/>
    </source>
</evidence>
<dbReference type="GO" id="GO:0007018">
    <property type="term" value="P:microtubule-based movement"/>
    <property type="evidence" value="ECO:0007669"/>
    <property type="project" value="InterPro"/>
</dbReference>